<name>A0AAD5RQB3_9PEZI</name>
<evidence type="ECO:0000313" key="3">
    <source>
        <dbReference type="EMBL" id="KAJ2901021.1"/>
    </source>
</evidence>
<dbReference type="EMBL" id="JAKWBI020000162">
    <property type="protein sequence ID" value="KAJ2901021.1"/>
    <property type="molecule type" value="Genomic_DNA"/>
</dbReference>
<feature type="compositionally biased region" description="Basic residues" evidence="1">
    <location>
        <begin position="146"/>
        <end position="155"/>
    </location>
</feature>
<dbReference type="InterPro" id="IPR036514">
    <property type="entry name" value="SGNH_hydro_sf"/>
</dbReference>
<evidence type="ECO:0000259" key="2">
    <source>
        <dbReference type="Pfam" id="PF13472"/>
    </source>
</evidence>
<dbReference type="Gene3D" id="3.40.50.1110">
    <property type="entry name" value="SGNH hydrolase"/>
    <property type="match status" value="1"/>
</dbReference>
<feature type="region of interest" description="Disordered" evidence="1">
    <location>
        <begin position="135"/>
        <end position="155"/>
    </location>
</feature>
<sequence length="280" mass="31133">MAKLYPQLILFGDSLLQGSCAIQSGFSLQAALQDHCMRRYDVVNRGMSGYNTSQCLKYLPSMFLAPGPNVAPIKIVIILLGANDAAINDPPMSFQGVDFEGYKENLTAIASHDIWKAHGAKIVLTTPPPLDEIRTGPADLEWGHKQPSRTSKRSQKYSQICRDVAKELGEEGEHEVVLVDLWRGVMDKAIEMCPEWKEKGIKDGPPYLGDPECGLQGGLGTLLSDGLHMNGEAYKVFADLLMPHVKPEWRELPPESREDYVFPDWQTAEWLEKDGPPKAK</sequence>
<keyword evidence="4" id="KW-1185">Reference proteome</keyword>
<evidence type="ECO:0000313" key="4">
    <source>
        <dbReference type="Proteomes" id="UP001201980"/>
    </source>
</evidence>
<dbReference type="Proteomes" id="UP001201980">
    <property type="component" value="Unassembled WGS sequence"/>
</dbReference>
<organism evidence="3 4">
    <name type="scientific">Zalerion maritima</name>
    <dbReference type="NCBI Taxonomy" id="339359"/>
    <lineage>
        <taxon>Eukaryota</taxon>
        <taxon>Fungi</taxon>
        <taxon>Dikarya</taxon>
        <taxon>Ascomycota</taxon>
        <taxon>Pezizomycotina</taxon>
        <taxon>Sordariomycetes</taxon>
        <taxon>Lulworthiomycetidae</taxon>
        <taxon>Lulworthiales</taxon>
        <taxon>Lulworthiaceae</taxon>
        <taxon>Zalerion</taxon>
    </lineage>
</organism>
<dbReference type="PANTHER" id="PTHR14209">
    <property type="entry name" value="ISOAMYL ACETATE-HYDROLYZING ESTERASE 1"/>
    <property type="match status" value="1"/>
</dbReference>
<dbReference type="InterPro" id="IPR013830">
    <property type="entry name" value="SGNH_hydro"/>
</dbReference>
<dbReference type="SUPFAM" id="SSF52266">
    <property type="entry name" value="SGNH hydrolase"/>
    <property type="match status" value="1"/>
</dbReference>
<accession>A0AAD5RQB3</accession>
<evidence type="ECO:0000256" key="1">
    <source>
        <dbReference type="SAM" id="MobiDB-lite"/>
    </source>
</evidence>
<comment type="caution">
    <text evidence="3">The sequence shown here is derived from an EMBL/GenBank/DDBJ whole genome shotgun (WGS) entry which is preliminary data.</text>
</comment>
<dbReference type="CDD" id="cd01838">
    <property type="entry name" value="Isoamyl_acetate_hydrolase_like"/>
    <property type="match status" value="1"/>
</dbReference>
<dbReference type="InterPro" id="IPR045136">
    <property type="entry name" value="Iah1-like"/>
</dbReference>
<feature type="domain" description="SGNH hydrolase-type esterase" evidence="2">
    <location>
        <begin position="10"/>
        <end position="235"/>
    </location>
</feature>
<dbReference type="PANTHER" id="PTHR14209:SF19">
    <property type="entry name" value="ISOAMYL ACETATE-HYDROLYZING ESTERASE 1 HOMOLOG"/>
    <property type="match status" value="1"/>
</dbReference>
<reference evidence="3" key="1">
    <citation type="submission" date="2022-07" db="EMBL/GenBank/DDBJ databases">
        <title>Draft genome sequence of Zalerion maritima ATCC 34329, a (micro)plastics degrading marine fungus.</title>
        <authorList>
            <person name="Paco A."/>
            <person name="Goncalves M.F.M."/>
            <person name="Rocha-Santos T.A.P."/>
            <person name="Alves A."/>
        </authorList>
    </citation>
    <scope>NUCLEOTIDE SEQUENCE</scope>
    <source>
        <strain evidence="3">ATCC 34329</strain>
    </source>
</reference>
<proteinExistence type="predicted"/>
<dbReference type="Pfam" id="PF13472">
    <property type="entry name" value="Lipase_GDSL_2"/>
    <property type="match status" value="1"/>
</dbReference>
<protein>
    <submittedName>
        <fullName evidence="3">GDSL-like Lipase/Acylhydrolase</fullName>
    </submittedName>
</protein>
<dbReference type="AlphaFoldDB" id="A0AAD5RQB3"/>
<gene>
    <name evidence="3" type="ORF">MKZ38_002147</name>
</gene>